<name>A0A1U7PUK1_9FLAO</name>
<feature type="region of interest" description="Disordered" evidence="1">
    <location>
        <begin position="563"/>
        <end position="585"/>
    </location>
</feature>
<organism evidence="4 5">
    <name type="scientific">Epilithonimonas bovis DSM 19482</name>
    <dbReference type="NCBI Taxonomy" id="1121284"/>
    <lineage>
        <taxon>Bacteria</taxon>
        <taxon>Pseudomonadati</taxon>
        <taxon>Bacteroidota</taxon>
        <taxon>Flavobacteriia</taxon>
        <taxon>Flavobacteriales</taxon>
        <taxon>Weeksellaceae</taxon>
        <taxon>Chryseobacterium group</taxon>
        <taxon>Epilithonimonas</taxon>
    </lineage>
</organism>
<proteinExistence type="predicted"/>
<reference evidence="5" key="1">
    <citation type="submission" date="2016-10" db="EMBL/GenBank/DDBJ databases">
        <authorList>
            <person name="Varghese N."/>
            <person name="Submissions S."/>
        </authorList>
    </citation>
    <scope>NUCLEOTIDE SEQUENCE [LARGE SCALE GENOMIC DNA]</scope>
    <source>
        <strain evidence="5">DSM 19482</strain>
    </source>
</reference>
<keyword evidence="2" id="KW-0812">Transmembrane</keyword>
<dbReference type="SMART" id="SM00342">
    <property type="entry name" value="HTH_ARAC"/>
    <property type="match status" value="1"/>
</dbReference>
<dbReference type="Gene3D" id="1.25.40.10">
    <property type="entry name" value="Tetratricopeptide repeat domain"/>
    <property type="match status" value="1"/>
</dbReference>
<evidence type="ECO:0000259" key="3">
    <source>
        <dbReference type="PROSITE" id="PS01124"/>
    </source>
</evidence>
<keyword evidence="2" id="KW-0472">Membrane</keyword>
<keyword evidence="5" id="KW-1185">Reference proteome</keyword>
<gene>
    <name evidence="4" type="ORF">SAMN05660493_00857</name>
</gene>
<protein>
    <recommendedName>
        <fullName evidence="3">HTH araC/xylS-type domain-containing protein</fullName>
    </recommendedName>
</protein>
<evidence type="ECO:0000256" key="2">
    <source>
        <dbReference type="SAM" id="Phobius"/>
    </source>
</evidence>
<keyword evidence="2" id="KW-1133">Transmembrane helix</keyword>
<dbReference type="PROSITE" id="PS01124">
    <property type="entry name" value="HTH_ARAC_FAMILY_2"/>
    <property type="match status" value="1"/>
</dbReference>
<dbReference type="GO" id="GO:0003700">
    <property type="term" value="F:DNA-binding transcription factor activity"/>
    <property type="evidence" value="ECO:0007669"/>
    <property type="project" value="InterPro"/>
</dbReference>
<evidence type="ECO:0000313" key="4">
    <source>
        <dbReference type="EMBL" id="SIT96184.1"/>
    </source>
</evidence>
<dbReference type="STRING" id="1121284.SAMN05660493_00857"/>
<sequence>MMRHYLICFYMIIMTQGVSGSQTLPDYYSWEEKYDQLKKNDPAALPWIRRSIATAKITGNARHLMLAYGDAVYYSAKRNMKLCYSDSAVQAARRLDSPDDLANSFLGKGIIWYFNYRDFPKALLQYTSAYALLQDSDNLYLRHKTAYHMGVVKNHLGLYDEALPLFTGAADYFNSHRNDPSDPNAAYNNTRGYLNCLHHMALIYRSTSQPLQLQNILERWEPMVKDSDAFSQERAYFLKEKGIQYYNQRAWHSAALMLQQAAAMLQNADDAASLGSVWYYQGRVAQAMHGTATAKAYFLKTDSLYTRLHLVTCEIRAGYEGLLAIPSLPRADILRYTHRLLEIDSIFKKDYPALVSRITAKYDQLNLIRENSQLEKDRLAAKKRNRYAVGLAVFVITLLIFLFCRERYLSKRFSQCLRAYNQKEDYPLRQQDEERNNNDEHYTPQMTSHALTQIDKFEKMALFTKKDMSLPKMAEITKTSRNLLSFVLKSKNVTYYQYMREVRIRYITSLMLQDKKYLAYTLDTLADLCGYQSRQVFAKQFREINGITAQEFIKRELARVNEQGHSAPVAEDGSRPPEIARSKEL</sequence>
<feature type="transmembrane region" description="Helical" evidence="2">
    <location>
        <begin position="387"/>
        <end position="404"/>
    </location>
</feature>
<feature type="domain" description="HTH araC/xylS-type" evidence="3">
    <location>
        <begin position="452"/>
        <end position="555"/>
    </location>
</feature>
<evidence type="ECO:0000256" key="1">
    <source>
        <dbReference type="SAM" id="MobiDB-lite"/>
    </source>
</evidence>
<accession>A0A1U7PUK1</accession>
<dbReference type="GO" id="GO:0043565">
    <property type="term" value="F:sequence-specific DNA binding"/>
    <property type="evidence" value="ECO:0007669"/>
    <property type="project" value="InterPro"/>
</dbReference>
<dbReference type="Proteomes" id="UP000187261">
    <property type="component" value="Unassembled WGS sequence"/>
</dbReference>
<dbReference type="Gene3D" id="1.10.10.60">
    <property type="entry name" value="Homeodomain-like"/>
    <property type="match status" value="1"/>
</dbReference>
<dbReference type="InterPro" id="IPR011990">
    <property type="entry name" value="TPR-like_helical_dom_sf"/>
</dbReference>
<feature type="compositionally biased region" description="Basic and acidic residues" evidence="1">
    <location>
        <begin position="572"/>
        <end position="585"/>
    </location>
</feature>
<dbReference type="EMBL" id="FTPU01000007">
    <property type="protein sequence ID" value="SIT96184.1"/>
    <property type="molecule type" value="Genomic_DNA"/>
</dbReference>
<dbReference type="InterPro" id="IPR018060">
    <property type="entry name" value="HTH_AraC"/>
</dbReference>
<dbReference type="AlphaFoldDB" id="A0A1U7PUK1"/>
<evidence type="ECO:0000313" key="5">
    <source>
        <dbReference type="Proteomes" id="UP000187261"/>
    </source>
</evidence>
<dbReference type="SUPFAM" id="SSF48452">
    <property type="entry name" value="TPR-like"/>
    <property type="match status" value="1"/>
</dbReference>